<keyword evidence="1" id="KW-0378">Hydrolase</keyword>
<dbReference type="AlphaFoldDB" id="A0AAE3VXX7"/>
<dbReference type="Gene3D" id="3.40.50.1000">
    <property type="entry name" value="HAD superfamily/HAD-like"/>
    <property type="match status" value="1"/>
</dbReference>
<dbReference type="EC" id="3.1.3.3" evidence="1"/>
<dbReference type="GO" id="GO:0016787">
    <property type="term" value="F:hydrolase activity"/>
    <property type="evidence" value="ECO:0007669"/>
    <property type="project" value="UniProtKB-KW"/>
</dbReference>
<dbReference type="Proteomes" id="UP001240236">
    <property type="component" value="Unassembled WGS sequence"/>
</dbReference>
<accession>A0AAE3VXX7</accession>
<name>A0AAE3VXX7_9ACTN</name>
<protein>
    <submittedName>
        <fullName evidence="1">Phosphoserine phosphatase</fullName>
        <ecNumber evidence="1">3.1.3.3</ecNumber>
    </submittedName>
</protein>
<evidence type="ECO:0000313" key="1">
    <source>
        <dbReference type="EMBL" id="MDQ0365234.1"/>
    </source>
</evidence>
<gene>
    <name evidence="1" type="ORF">J2S42_001903</name>
</gene>
<evidence type="ECO:0000313" key="2">
    <source>
        <dbReference type="Proteomes" id="UP001240236"/>
    </source>
</evidence>
<organism evidence="1 2">
    <name type="scientific">Catenuloplanes indicus</name>
    <dbReference type="NCBI Taxonomy" id="137267"/>
    <lineage>
        <taxon>Bacteria</taxon>
        <taxon>Bacillati</taxon>
        <taxon>Actinomycetota</taxon>
        <taxon>Actinomycetes</taxon>
        <taxon>Micromonosporales</taxon>
        <taxon>Micromonosporaceae</taxon>
        <taxon>Catenuloplanes</taxon>
    </lineage>
</organism>
<reference evidence="1 2" key="1">
    <citation type="submission" date="2023-07" db="EMBL/GenBank/DDBJ databases">
        <title>Sequencing the genomes of 1000 actinobacteria strains.</title>
        <authorList>
            <person name="Klenk H.-P."/>
        </authorList>
    </citation>
    <scope>NUCLEOTIDE SEQUENCE [LARGE SCALE GENOMIC DNA]</scope>
    <source>
        <strain evidence="1 2">DSM 44709</strain>
    </source>
</reference>
<sequence length="116" mass="12419">MIRGAVFFDVDGTLVPHTSSGQHLADFLGHAAAVREAEAGYAAGTLTNEQVCDLDGRGWASRTPTEVCGFLASLPLLDGIAETVGWCRRHRLAPPLATIAWDAVGAYLCDRFGFDR</sequence>
<dbReference type="RefSeq" id="WP_307237626.1">
    <property type="nucleotide sequence ID" value="NZ_JAUSUZ010000001.1"/>
</dbReference>
<keyword evidence="2" id="KW-1185">Reference proteome</keyword>
<comment type="caution">
    <text evidence="1">The sequence shown here is derived from an EMBL/GenBank/DDBJ whole genome shotgun (WGS) entry which is preliminary data.</text>
</comment>
<dbReference type="InterPro" id="IPR023214">
    <property type="entry name" value="HAD_sf"/>
</dbReference>
<dbReference type="InterPro" id="IPR036412">
    <property type="entry name" value="HAD-like_sf"/>
</dbReference>
<proteinExistence type="predicted"/>
<dbReference type="EMBL" id="JAUSUZ010000001">
    <property type="protein sequence ID" value="MDQ0365234.1"/>
    <property type="molecule type" value="Genomic_DNA"/>
</dbReference>
<dbReference type="SUPFAM" id="SSF56784">
    <property type="entry name" value="HAD-like"/>
    <property type="match status" value="1"/>
</dbReference>